<comment type="subcellular location">
    <subcellularLocation>
        <location evidence="1">Membrane</location>
        <topology evidence="1">Multi-pass membrane protein</topology>
    </subcellularLocation>
</comment>
<keyword evidence="7" id="KW-1185">Reference proteome</keyword>
<gene>
    <name evidence="6" type="ORF">L227DRAFT_651189</name>
</gene>
<evidence type="ECO:0000256" key="1">
    <source>
        <dbReference type="ARBA" id="ARBA00004141"/>
    </source>
</evidence>
<protein>
    <submittedName>
        <fullName evidence="6">RTA1-domain-containing protein</fullName>
    </submittedName>
</protein>
<dbReference type="GO" id="GO:0000324">
    <property type="term" value="C:fungal-type vacuole"/>
    <property type="evidence" value="ECO:0007669"/>
    <property type="project" value="TreeGrafter"/>
</dbReference>
<evidence type="ECO:0000256" key="3">
    <source>
        <dbReference type="ARBA" id="ARBA00022989"/>
    </source>
</evidence>
<name>A0A5C2SGG6_9APHY</name>
<dbReference type="AlphaFoldDB" id="A0A5C2SGG6"/>
<keyword evidence="2 5" id="KW-0812">Transmembrane</keyword>
<dbReference type="EMBL" id="ML122257">
    <property type="protein sequence ID" value="RPD62895.1"/>
    <property type="molecule type" value="Genomic_DNA"/>
</dbReference>
<sequence length="311" mass="34456">MSTSEVPLDVSLSPYGYIPTRYVCYIFAVLYTVSTVLHFGQAIHRRAWFLLPTAVLAGIGEMIGWGGRLWSSYQPLADDPYMMQIVCTIIAPTPLVAALFITFGRMSERLGEQYSRLGARLYSRVFLTCDIISLVIQSAGGGIAASTNDHDLAQLGSNIMLAGIVVQLVSLSVFTILMTEYLVRYVREAPVKPLVMLNNSSEMTVTDVYTEKRPMASPMKLLVLGTCLETLFLYVRAIYRTIELADGFDGRIIQTEVYFNVLDGAMVVLAMYTLNVLHPACLLHQYDSQRPHSVNEMKSLNVAASNATLNV</sequence>
<feature type="transmembrane region" description="Helical" evidence="5">
    <location>
        <begin position="125"/>
        <end position="147"/>
    </location>
</feature>
<keyword evidence="4 5" id="KW-0472">Membrane</keyword>
<feature type="transmembrane region" description="Helical" evidence="5">
    <location>
        <begin position="47"/>
        <end position="66"/>
    </location>
</feature>
<evidence type="ECO:0000256" key="4">
    <source>
        <dbReference type="ARBA" id="ARBA00023136"/>
    </source>
</evidence>
<evidence type="ECO:0000313" key="6">
    <source>
        <dbReference type="EMBL" id="RPD62895.1"/>
    </source>
</evidence>
<dbReference type="Pfam" id="PF04479">
    <property type="entry name" value="RTA1"/>
    <property type="match status" value="1"/>
</dbReference>
<feature type="transmembrane region" description="Helical" evidence="5">
    <location>
        <begin position="81"/>
        <end position="104"/>
    </location>
</feature>
<dbReference type="GO" id="GO:0005886">
    <property type="term" value="C:plasma membrane"/>
    <property type="evidence" value="ECO:0007669"/>
    <property type="project" value="TreeGrafter"/>
</dbReference>
<accession>A0A5C2SGG6</accession>
<dbReference type="OrthoDB" id="3358017at2759"/>
<reference evidence="6" key="1">
    <citation type="journal article" date="2018" name="Genome Biol. Evol.">
        <title>Genomics and development of Lentinus tigrinus, a white-rot wood-decaying mushroom with dimorphic fruiting bodies.</title>
        <authorList>
            <person name="Wu B."/>
            <person name="Xu Z."/>
            <person name="Knudson A."/>
            <person name="Carlson A."/>
            <person name="Chen N."/>
            <person name="Kovaka S."/>
            <person name="LaButti K."/>
            <person name="Lipzen A."/>
            <person name="Pennachio C."/>
            <person name="Riley R."/>
            <person name="Schakwitz W."/>
            <person name="Umezawa K."/>
            <person name="Ohm R.A."/>
            <person name="Grigoriev I.V."/>
            <person name="Nagy L.G."/>
            <person name="Gibbons J."/>
            <person name="Hibbett D."/>
        </authorList>
    </citation>
    <scope>NUCLEOTIDE SEQUENCE [LARGE SCALE GENOMIC DNA]</scope>
    <source>
        <strain evidence="6">ALCF2SS1-6</strain>
    </source>
</reference>
<organism evidence="6 7">
    <name type="scientific">Lentinus tigrinus ALCF2SS1-6</name>
    <dbReference type="NCBI Taxonomy" id="1328759"/>
    <lineage>
        <taxon>Eukaryota</taxon>
        <taxon>Fungi</taxon>
        <taxon>Dikarya</taxon>
        <taxon>Basidiomycota</taxon>
        <taxon>Agaricomycotina</taxon>
        <taxon>Agaricomycetes</taxon>
        <taxon>Polyporales</taxon>
        <taxon>Polyporaceae</taxon>
        <taxon>Lentinus</taxon>
    </lineage>
</organism>
<keyword evidence="3 5" id="KW-1133">Transmembrane helix</keyword>
<feature type="transmembrane region" description="Helical" evidence="5">
    <location>
        <begin position="20"/>
        <end position="40"/>
    </location>
</feature>
<evidence type="ECO:0000256" key="5">
    <source>
        <dbReference type="SAM" id="Phobius"/>
    </source>
</evidence>
<dbReference type="PANTHER" id="PTHR31465:SF9">
    <property type="entry name" value="SPHINGOID LONG-CHAIN BASE TRANSPORTER RSB1"/>
    <property type="match status" value="1"/>
</dbReference>
<dbReference type="Proteomes" id="UP000313359">
    <property type="component" value="Unassembled WGS sequence"/>
</dbReference>
<evidence type="ECO:0000313" key="7">
    <source>
        <dbReference type="Proteomes" id="UP000313359"/>
    </source>
</evidence>
<dbReference type="PANTHER" id="PTHR31465">
    <property type="entry name" value="PROTEIN RTA1-RELATED"/>
    <property type="match status" value="1"/>
</dbReference>
<dbReference type="InterPro" id="IPR007568">
    <property type="entry name" value="RTA1"/>
</dbReference>
<feature type="transmembrane region" description="Helical" evidence="5">
    <location>
        <begin position="159"/>
        <end position="183"/>
    </location>
</feature>
<dbReference type="STRING" id="1328759.A0A5C2SGG6"/>
<proteinExistence type="predicted"/>
<evidence type="ECO:0000256" key="2">
    <source>
        <dbReference type="ARBA" id="ARBA00022692"/>
    </source>
</evidence>